<keyword evidence="4" id="KW-1185">Reference proteome</keyword>
<feature type="transmembrane region" description="Helical" evidence="1">
    <location>
        <begin position="6"/>
        <end position="26"/>
    </location>
</feature>
<dbReference type="Pfam" id="PF25362">
    <property type="entry name" value="bPH_11"/>
    <property type="match status" value="1"/>
</dbReference>
<dbReference type="AlphaFoldDB" id="A0A919U0E3"/>
<dbReference type="RefSeq" id="WP_203749651.1">
    <property type="nucleotide sequence ID" value="NZ_BONK01000003.1"/>
</dbReference>
<evidence type="ECO:0000256" key="1">
    <source>
        <dbReference type="SAM" id="Phobius"/>
    </source>
</evidence>
<comment type="caution">
    <text evidence="3">The sequence shown here is derived from an EMBL/GenBank/DDBJ whole genome shotgun (WGS) entry which is preliminary data.</text>
</comment>
<dbReference type="Proteomes" id="UP000632740">
    <property type="component" value="Unassembled WGS sequence"/>
</dbReference>
<organism evidence="3 4">
    <name type="scientific">Cellulomonas chitinilytica</name>
    <dbReference type="NCBI Taxonomy" id="398759"/>
    <lineage>
        <taxon>Bacteria</taxon>
        <taxon>Bacillati</taxon>
        <taxon>Actinomycetota</taxon>
        <taxon>Actinomycetes</taxon>
        <taxon>Micrococcales</taxon>
        <taxon>Cellulomonadaceae</taxon>
        <taxon>Cellulomonas</taxon>
    </lineage>
</organism>
<accession>A0A919U0E3</accession>
<sequence>MTRTEVSVAILVLLVVLALGGMWIGWRGRRRRSEGVVPALPEAPAGLGTARLGPLDAVYVSTTRAGDWLDRVPAHGLGVRSPATVEVFDAGVRIGRTGAPDVFVPAAALRGATTAPGMAGKVVGGEGLVVLTWQADPDDPRGLDTGLRPRHAADRPRLVEAVAALIDVTPGTPGQEEKP</sequence>
<evidence type="ECO:0000313" key="4">
    <source>
        <dbReference type="Proteomes" id="UP000632740"/>
    </source>
</evidence>
<name>A0A919U0E3_9CELL</name>
<gene>
    <name evidence="3" type="ORF">Cch01nite_10850</name>
</gene>
<feature type="domain" description="PH" evidence="2">
    <location>
        <begin position="37"/>
        <end position="162"/>
    </location>
</feature>
<keyword evidence="1" id="KW-0472">Membrane</keyword>
<dbReference type="InterPro" id="IPR057446">
    <property type="entry name" value="PH_bac"/>
</dbReference>
<keyword evidence="1" id="KW-1133">Transmembrane helix</keyword>
<evidence type="ECO:0000313" key="3">
    <source>
        <dbReference type="EMBL" id="GIG20361.1"/>
    </source>
</evidence>
<reference evidence="3" key="1">
    <citation type="submission" date="2021-01" db="EMBL/GenBank/DDBJ databases">
        <title>Whole genome shotgun sequence of Cellulomonas chitinilytica NBRC 110799.</title>
        <authorList>
            <person name="Komaki H."/>
            <person name="Tamura T."/>
        </authorList>
    </citation>
    <scope>NUCLEOTIDE SEQUENCE</scope>
    <source>
        <strain evidence="3">NBRC 110799</strain>
    </source>
</reference>
<proteinExistence type="predicted"/>
<protein>
    <recommendedName>
        <fullName evidence="2">PH domain-containing protein</fullName>
    </recommendedName>
</protein>
<dbReference type="EMBL" id="BONK01000003">
    <property type="protein sequence ID" value="GIG20361.1"/>
    <property type="molecule type" value="Genomic_DNA"/>
</dbReference>
<keyword evidence="1" id="KW-0812">Transmembrane</keyword>
<evidence type="ECO:0000259" key="2">
    <source>
        <dbReference type="Pfam" id="PF25362"/>
    </source>
</evidence>